<accession>A0ABU5MXE6</accession>
<reference evidence="2 3" key="1">
    <citation type="journal article" date="2024" name="Appl. Environ. Microbiol.">
        <title>Pontiella agarivorans sp. nov., a novel marine anaerobic bacterium capable of degrading macroalgal polysaccharides and fixing nitrogen.</title>
        <authorList>
            <person name="Liu N."/>
            <person name="Kivenson V."/>
            <person name="Peng X."/>
            <person name="Cui Z."/>
            <person name="Lankiewicz T.S."/>
            <person name="Gosselin K.M."/>
            <person name="English C.J."/>
            <person name="Blair E.M."/>
            <person name="O'Malley M.A."/>
            <person name="Valentine D.L."/>
        </authorList>
    </citation>
    <scope>NUCLEOTIDE SEQUENCE [LARGE SCALE GENOMIC DNA]</scope>
    <source>
        <strain evidence="2 3">NLcol2</strain>
    </source>
</reference>
<evidence type="ECO:0000313" key="3">
    <source>
        <dbReference type="Proteomes" id="UP001290861"/>
    </source>
</evidence>
<comment type="caution">
    <text evidence="2">The sequence shown here is derived from an EMBL/GenBank/DDBJ whole genome shotgun (WGS) entry which is preliminary data.</text>
</comment>
<dbReference type="Proteomes" id="UP001290861">
    <property type="component" value="Unassembled WGS sequence"/>
</dbReference>
<keyword evidence="3" id="KW-1185">Reference proteome</keyword>
<evidence type="ECO:0000256" key="1">
    <source>
        <dbReference type="SAM" id="SignalP"/>
    </source>
</evidence>
<protein>
    <submittedName>
        <fullName evidence="2">Uncharacterized protein</fullName>
    </submittedName>
</protein>
<sequence length="191" mass="21450">MKIRTGIAAGLGALVLAGSTALAEVRVEINDIKIEDTVYTPYYQAVTEQDNEQGASRKWIRLGVYFTTEGGWIDELDVTQMALLDCGSKSCLALAETVNYINIEPGDHVVYVYLHPSYVKRYDIDGFDLDSAALLKVDGELVARKETNRRFEKGWSEGDIAAGAKGYLLNHAETPFWFINYDFQEIIKRQK</sequence>
<feature type="chain" id="PRO_5046786776" evidence="1">
    <location>
        <begin position="24"/>
        <end position="191"/>
    </location>
</feature>
<feature type="signal peptide" evidence="1">
    <location>
        <begin position="1"/>
        <end position="23"/>
    </location>
</feature>
<keyword evidence="1" id="KW-0732">Signal</keyword>
<gene>
    <name evidence="2" type="ORF">P9H32_09585</name>
</gene>
<evidence type="ECO:0000313" key="2">
    <source>
        <dbReference type="EMBL" id="MDZ8118879.1"/>
    </source>
</evidence>
<dbReference type="RefSeq" id="WP_322608672.1">
    <property type="nucleotide sequence ID" value="NZ_JARVCO010000010.1"/>
</dbReference>
<organism evidence="2 3">
    <name type="scientific">Pontiella agarivorans</name>
    <dbReference type="NCBI Taxonomy" id="3038953"/>
    <lineage>
        <taxon>Bacteria</taxon>
        <taxon>Pseudomonadati</taxon>
        <taxon>Kiritimatiellota</taxon>
        <taxon>Kiritimatiellia</taxon>
        <taxon>Kiritimatiellales</taxon>
        <taxon>Pontiellaceae</taxon>
        <taxon>Pontiella</taxon>
    </lineage>
</organism>
<name>A0ABU5MXE6_9BACT</name>
<proteinExistence type="predicted"/>
<dbReference type="EMBL" id="JARVCO010000010">
    <property type="protein sequence ID" value="MDZ8118879.1"/>
    <property type="molecule type" value="Genomic_DNA"/>
</dbReference>